<dbReference type="Proteomes" id="UP000199581">
    <property type="component" value="Unassembled WGS sequence"/>
</dbReference>
<dbReference type="OrthoDB" id="5443996at2"/>
<dbReference type="SUPFAM" id="SSF53756">
    <property type="entry name" value="UDP-Glycosyltransferase/glycogen phosphorylase"/>
    <property type="match status" value="1"/>
</dbReference>
<gene>
    <name evidence="2" type="ORF">SAMN05421830_106168</name>
</gene>
<accession>A0A8G2F674</accession>
<dbReference type="PANTHER" id="PTHR45947">
    <property type="entry name" value="SULFOQUINOVOSYL TRANSFERASE SQD2"/>
    <property type="match status" value="1"/>
</dbReference>
<protein>
    <submittedName>
        <fullName evidence="2">Glycosyltransferase involved in cell wall bisynthesis</fullName>
    </submittedName>
</protein>
<dbReference type="InterPro" id="IPR050194">
    <property type="entry name" value="Glycosyltransferase_grp1"/>
</dbReference>
<sequence>MRIAYYPTFRALDHPRSSGLVSIARDVLAAMEAGGHEVLLPLNRTTEWIFLRPREWPGALVDAWKAHRAVKRARPDCWFTYHTYYRGPDPFGPFIAARHRLPYFILAGSYATKYRKRLKTWAGFHLNRMALERADTVFVNKLRDVENLGRLLPPERIVYIRPGIRTGNFPLNPELAAATRARLGLDGKLVVVTAAMFRPGVKEDGIAFVIDACAALKPEFPELHLLILGDGAGRGRLEERARRTLPDAHTFAGRVAPQDMHAWYQTGDLFAFPGIGEALGMVYLEAQCCGLPVVATSHDGAPEVVADGEAGIIVPPFSPEAFASAMGGLLRDTDLRGRLGRQARERVLRIHDIAANYRKMIAVMEKVCAGRRP</sequence>
<keyword evidence="3" id="KW-1185">Reference proteome</keyword>
<feature type="domain" description="Glycosyl transferase family 1" evidence="1">
    <location>
        <begin position="201"/>
        <end position="346"/>
    </location>
</feature>
<dbReference type="RefSeq" id="WP_092192229.1">
    <property type="nucleotide sequence ID" value="NZ_FOTO01000006.1"/>
</dbReference>
<keyword evidence="2" id="KW-0808">Transferase</keyword>
<organism evidence="2 3">
    <name type="scientific">Desulfomicrobium norvegicum (strain DSM 1741 / NCIMB 8310)</name>
    <name type="common">Desulfovibrio baculatus (strain Norway 4)</name>
    <name type="synonym">Desulfovibrio desulfuricans (strain Norway 4)</name>
    <dbReference type="NCBI Taxonomy" id="52561"/>
    <lineage>
        <taxon>Bacteria</taxon>
        <taxon>Pseudomonadati</taxon>
        <taxon>Thermodesulfobacteriota</taxon>
        <taxon>Desulfovibrionia</taxon>
        <taxon>Desulfovibrionales</taxon>
        <taxon>Desulfomicrobiaceae</taxon>
        <taxon>Desulfomicrobium</taxon>
    </lineage>
</organism>
<dbReference type="GO" id="GO:0016757">
    <property type="term" value="F:glycosyltransferase activity"/>
    <property type="evidence" value="ECO:0007669"/>
    <property type="project" value="InterPro"/>
</dbReference>
<evidence type="ECO:0000313" key="2">
    <source>
        <dbReference type="EMBL" id="SFL79192.1"/>
    </source>
</evidence>
<dbReference type="PANTHER" id="PTHR45947:SF3">
    <property type="entry name" value="SULFOQUINOVOSYL TRANSFERASE SQD2"/>
    <property type="match status" value="1"/>
</dbReference>
<dbReference type="AlphaFoldDB" id="A0A8G2F674"/>
<dbReference type="EMBL" id="FOTO01000006">
    <property type="protein sequence ID" value="SFL79192.1"/>
    <property type="molecule type" value="Genomic_DNA"/>
</dbReference>
<dbReference type="Gene3D" id="3.40.50.2000">
    <property type="entry name" value="Glycogen Phosphorylase B"/>
    <property type="match status" value="2"/>
</dbReference>
<comment type="caution">
    <text evidence="2">The sequence shown here is derived from an EMBL/GenBank/DDBJ whole genome shotgun (WGS) entry which is preliminary data.</text>
</comment>
<proteinExistence type="predicted"/>
<dbReference type="CDD" id="cd03801">
    <property type="entry name" value="GT4_PimA-like"/>
    <property type="match status" value="1"/>
</dbReference>
<reference evidence="2 3" key="1">
    <citation type="submission" date="2016-10" db="EMBL/GenBank/DDBJ databases">
        <authorList>
            <person name="Varghese N."/>
            <person name="Submissions S."/>
        </authorList>
    </citation>
    <scope>NUCLEOTIDE SEQUENCE [LARGE SCALE GENOMIC DNA]</scope>
    <source>
        <strain evidence="2 3">DSM 1741</strain>
    </source>
</reference>
<evidence type="ECO:0000313" key="3">
    <source>
        <dbReference type="Proteomes" id="UP000199581"/>
    </source>
</evidence>
<dbReference type="InterPro" id="IPR001296">
    <property type="entry name" value="Glyco_trans_1"/>
</dbReference>
<dbReference type="Pfam" id="PF00534">
    <property type="entry name" value="Glycos_transf_1"/>
    <property type="match status" value="1"/>
</dbReference>
<name>A0A8G2F674_DESNO</name>
<evidence type="ECO:0000259" key="1">
    <source>
        <dbReference type="Pfam" id="PF00534"/>
    </source>
</evidence>